<dbReference type="AlphaFoldDB" id="A0A4P7IHN5"/>
<name>A0A4P7IHN5_9ACTN</name>
<reference evidence="3 4" key="1">
    <citation type="submission" date="2019-03" db="EMBL/GenBank/DDBJ databases">
        <title>Three New Species of Nocardioides, Nocardioides euryhalodurans sp. nov., Nocardioides seonyuensis sp. nov. and Nocardioides eburneoflavus sp. nov. Iolated from Soil.</title>
        <authorList>
            <person name="Roh S.G."/>
            <person name="Lee C."/>
            <person name="Kim M.-K."/>
            <person name="Kim S.B."/>
        </authorList>
    </citation>
    <scope>NUCLEOTIDE SEQUENCE [LARGE SCALE GENOMIC DNA]</scope>
    <source>
        <strain evidence="3 4">MMS17-SY207-3</strain>
    </source>
</reference>
<evidence type="ECO:0000313" key="4">
    <source>
        <dbReference type="Proteomes" id="UP000294853"/>
    </source>
</evidence>
<dbReference type="InterPro" id="IPR010273">
    <property type="entry name" value="DUF881"/>
</dbReference>
<gene>
    <name evidence="3" type="ORF">EXE58_07480</name>
</gene>
<dbReference type="GO" id="GO:0005886">
    <property type="term" value="C:plasma membrane"/>
    <property type="evidence" value="ECO:0007669"/>
    <property type="project" value="TreeGrafter"/>
</dbReference>
<dbReference type="PANTHER" id="PTHR37313:SF4">
    <property type="entry name" value="CONSERVED MEMBRANE PROTEIN-RELATED"/>
    <property type="match status" value="1"/>
</dbReference>
<dbReference type="RefSeq" id="WP_135267303.1">
    <property type="nucleotide sequence ID" value="NZ_CP038436.1"/>
</dbReference>
<dbReference type="PANTHER" id="PTHR37313">
    <property type="entry name" value="UPF0749 PROTEIN RV1825"/>
    <property type="match status" value="1"/>
</dbReference>
<evidence type="ECO:0000313" key="3">
    <source>
        <dbReference type="EMBL" id="QBX55311.1"/>
    </source>
</evidence>
<evidence type="ECO:0000256" key="2">
    <source>
        <dbReference type="SAM" id="Coils"/>
    </source>
</evidence>
<proteinExistence type="inferred from homology"/>
<organism evidence="3 4">
    <name type="scientific">Nocardioides seonyuensis</name>
    <dbReference type="NCBI Taxonomy" id="2518371"/>
    <lineage>
        <taxon>Bacteria</taxon>
        <taxon>Bacillati</taxon>
        <taxon>Actinomycetota</taxon>
        <taxon>Actinomycetes</taxon>
        <taxon>Propionibacteriales</taxon>
        <taxon>Nocardioidaceae</taxon>
        <taxon>Nocardioides</taxon>
    </lineage>
</organism>
<feature type="coiled-coil region" evidence="2">
    <location>
        <begin position="61"/>
        <end position="88"/>
    </location>
</feature>
<dbReference type="Pfam" id="PF05949">
    <property type="entry name" value="DUF881"/>
    <property type="match status" value="1"/>
</dbReference>
<dbReference type="KEGG" id="nsn:EXE58_07480"/>
<keyword evidence="4" id="KW-1185">Reference proteome</keyword>
<evidence type="ECO:0000256" key="1">
    <source>
        <dbReference type="ARBA" id="ARBA00009108"/>
    </source>
</evidence>
<dbReference type="OrthoDB" id="3214641at2"/>
<protein>
    <submittedName>
        <fullName evidence="3">DUF881 domain-containing protein</fullName>
    </submittedName>
</protein>
<dbReference type="Proteomes" id="UP000294853">
    <property type="component" value="Chromosome"/>
</dbReference>
<keyword evidence="2" id="KW-0175">Coiled coil</keyword>
<dbReference type="EMBL" id="CP038436">
    <property type="protein sequence ID" value="QBX55311.1"/>
    <property type="molecule type" value="Genomic_DNA"/>
</dbReference>
<comment type="similarity">
    <text evidence="1">Belongs to the UPF0749 family.</text>
</comment>
<dbReference type="Gene3D" id="3.30.70.1880">
    <property type="entry name" value="Protein of unknown function DUF881"/>
    <property type="match status" value="1"/>
</dbReference>
<sequence length="250" mass="26725">MSPGPRERPDRHPAWRFATPSVLLLSGLLFGVSAQTSDGTDLRSGRFTDMASVVEAESRTTTELTERVARLNTEIEELSAEIGDTSVQRAQDRVADLADPAGLTPVTGPAFQVTLDDATPEAREVYEGDPNDLVVHQQDIQATVNAMWRAGAEAVTIQGQRIISTTGIKCEGSTVTLHGVPYAPPYVIVGIGNPSEIALSVALDEDLEIYREYTTIPTGGVSYAVEDLAEATAPAYDGLLDLTWAQPVDG</sequence>
<accession>A0A4P7IHN5</accession>